<evidence type="ECO:0000256" key="5">
    <source>
        <dbReference type="ARBA" id="ARBA00022989"/>
    </source>
</evidence>
<dbReference type="InterPro" id="IPR018383">
    <property type="entry name" value="UPF0324_pro"/>
</dbReference>
<feature type="transmembrane region" description="Helical" evidence="7">
    <location>
        <begin position="304"/>
        <end position="322"/>
    </location>
</feature>
<dbReference type="EMBL" id="QEKH01000004">
    <property type="protein sequence ID" value="PVY44862.1"/>
    <property type="molecule type" value="Genomic_DNA"/>
</dbReference>
<proteinExistence type="inferred from homology"/>
<dbReference type="GO" id="GO:0005886">
    <property type="term" value="C:plasma membrane"/>
    <property type="evidence" value="ECO:0007669"/>
    <property type="project" value="UniProtKB-SubCell"/>
</dbReference>
<feature type="transmembrane region" description="Helical" evidence="7">
    <location>
        <begin position="112"/>
        <end position="133"/>
    </location>
</feature>
<dbReference type="Proteomes" id="UP000245959">
    <property type="component" value="Unassembled WGS sequence"/>
</dbReference>
<evidence type="ECO:0000256" key="6">
    <source>
        <dbReference type="ARBA" id="ARBA00023136"/>
    </source>
</evidence>
<feature type="transmembrane region" description="Helical" evidence="7">
    <location>
        <begin position="82"/>
        <end position="100"/>
    </location>
</feature>
<feature type="transmembrane region" description="Helical" evidence="7">
    <location>
        <begin position="140"/>
        <end position="158"/>
    </location>
</feature>
<comment type="similarity">
    <text evidence="2">Belongs to the UPF0324 family.</text>
</comment>
<feature type="transmembrane region" description="Helical" evidence="7">
    <location>
        <begin position="243"/>
        <end position="262"/>
    </location>
</feature>
<keyword evidence="6 7" id="KW-0472">Membrane</keyword>
<evidence type="ECO:0000256" key="2">
    <source>
        <dbReference type="ARBA" id="ARBA00007977"/>
    </source>
</evidence>
<organism evidence="9 10">
    <name type="scientific">Victivallis vadensis</name>
    <dbReference type="NCBI Taxonomy" id="172901"/>
    <lineage>
        <taxon>Bacteria</taxon>
        <taxon>Pseudomonadati</taxon>
        <taxon>Lentisphaerota</taxon>
        <taxon>Lentisphaeria</taxon>
        <taxon>Victivallales</taxon>
        <taxon>Victivallaceae</taxon>
        <taxon>Victivallis</taxon>
    </lineage>
</organism>
<keyword evidence="5 7" id="KW-1133">Transmembrane helix</keyword>
<evidence type="ECO:0000313" key="9">
    <source>
        <dbReference type="EMBL" id="PVY44862.1"/>
    </source>
</evidence>
<comment type="subcellular location">
    <subcellularLocation>
        <location evidence="1">Cell membrane</location>
        <topology evidence="1">Multi-pass membrane protein</topology>
    </subcellularLocation>
</comment>
<evidence type="ECO:0000313" key="11">
    <source>
        <dbReference type="Proteomes" id="UP000576225"/>
    </source>
</evidence>
<evidence type="ECO:0000256" key="3">
    <source>
        <dbReference type="ARBA" id="ARBA00022475"/>
    </source>
</evidence>
<dbReference type="OrthoDB" id="9811391at2"/>
<comment type="caution">
    <text evidence="9">The sequence shown here is derived from an EMBL/GenBank/DDBJ whole genome shotgun (WGS) entry which is preliminary data.</text>
</comment>
<name>A0A2U1B8B3_9BACT</name>
<dbReference type="GeneID" id="78294177"/>
<feature type="transmembrane region" description="Helical" evidence="7">
    <location>
        <begin position="206"/>
        <end position="223"/>
    </location>
</feature>
<feature type="transmembrane region" description="Helical" evidence="7">
    <location>
        <begin position="54"/>
        <end position="70"/>
    </location>
</feature>
<dbReference type="RefSeq" id="WP_116882857.1">
    <property type="nucleotide sequence ID" value="NZ_CABMMC010000041.1"/>
</dbReference>
<evidence type="ECO:0000313" key="10">
    <source>
        <dbReference type="Proteomes" id="UP000245959"/>
    </source>
</evidence>
<gene>
    <name evidence="9" type="ORF">C8D82_1044</name>
    <name evidence="8" type="ORF">HF882_11060</name>
</gene>
<keyword evidence="3" id="KW-1003">Cell membrane</keyword>
<protein>
    <submittedName>
        <fullName evidence="9">Putative integral membrane protein (TIGR00698 family)</fullName>
    </submittedName>
    <submittedName>
        <fullName evidence="8">Putative sulfate exporter family transporter</fullName>
    </submittedName>
</protein>
<reference evidence="8 11" key="2">
    <citation type="submission" date="2020-04" db="EMBL/GenBank/DDBJ databases">
        <authorList>
            <person name="Hitch T.C.A."/>
            <person name="Wylensek D."/>
            <person name="Clavel T."/>
        </authorList>
    </citation>
    <scope>NUCLEOTIDE SEQUENCE [LARGE SCALE GENOMIC DNA]</scope>
    <source>
        <strain evidence="8 11">COR2-253-APC-1A</strain>
    </source>
</reference>
<sequence>MLIKASYLILATVFFAATWFVPALSNYASGAAVLTGALFSWFLKNPFQEHSHRLVPTFLGLAIVGMGFGMDLPRVLEAGAEGLLYTFVGISLGLGLGILLGRKLKLNRDTTLLISVGTSICGGSAIAAAAPVLKAKAHDIALATAIVFLLNAAALLIFPPLGHLLGLGQTQFGIWSALAIHDTSSVVGATMQYGETALEIGTTVKLARALWIIPVSLFLAYLVHRDTPVAEGQKRKLKIKVPWFIPGFILAAALITVIPALKGTGLVLQDISKHLMLLTLFLIGTNLDFARIRELGLKPVLHGVILWVILGTLWGGAVYFKLV</sequence>
<evidence type="ECO:0000256" key="1">
    <source>
        <dbReference type="ARBA" id="ARBA00004651"/>
    </source>
</evidence>
<evidence type="ECO:0000256" key="7">
    <source>
        <dbReference type="SAM" id="Phobius"/>
    </source>
</evidence>
<keyword evidence="10" id="KW-1185">Reference proteome</keyword>
<reference evidence="9 10" key="1">
    <citation type="submission" date="2018-04" db="EMBL/GenBank/DDBJ databases">
        <title>Genomic Encyclopedia of Type Strains, Phase IV (KMG-IV): sequencing the most valuable type-strain genomes for metagenomic binning, comparative biology and taxonomic classification.</title>
        <authorList>
            <person name="Goeker M."/>
        </authorList>
    </citation>
    <scope>NUCLEOTIDE SEQUENCE [LARGE SCALE GENOMIC DNA]</scope>
    <source>
        <strain evidence="9 10">DSM 14823</strain>
    </source>
</reference>
<dbReference type="EMBL" id="JABAEW010000019">
    <property type="protein sequence ID" value="NMD87123.1"/>
    <property type="molecule type" value="Genomic_DNA"/>
</dbReference>
<dbReference type="Proteomes" id="UP000576225">
    <property type="component" value="Unassembled WGS sequence"/>
</dbReference>
<keyword evidence="4 7" id="KW-0812">Transmembrane</keyword>
<accession>A0A2U1B8B3</accession>
<evidence type="ECO:0000256" key="4">
    <source>
        <dbReference type="ARBA" id="ARBA00022692"/>
    </source>
</evidence>
<evidence type="ECO:0000313" key="8">
    <source>
        <dbReference type="EMBL" id="NMD87123.1"/>
    </source>
</evidence>
<dbReference type="PANTHER" id="PTHR30106:SF1">
    <property type="entry name" value="UPF0324 MEMBRANE PROTEIN FN0533"/>
    <property type="match status" value="1"/>
</dbReference>
<dbReference type="PANTHER" id="PTHR30106">
    <property type="entry name" value="INNER MEMBRANE PROTEIN YEIH-RELATED"/>
    <property type="match status" value="1"/>
</dbReference>
<dbReference type="Pfam" id="PF03601">
    <property type="entry name" value="Cons_hypoth698"/>
    <property type="match status" value="1"/>
</dbReference>
<dbReference type="AlphaFoldDB" id="A0A2U1B8B3"/>